<comment type="caution">
    <text evidence="2">The sequence shown here is derived from an EMBL/GenBank/DDBJ whole genome shotgun (WGS) entry which is preliminary data.</text>
</comment>
<feature type="region of interest" description="Disordered" evidence="1">
    <location>
        <begin position="1"/>
        <end position="20"/>
    </location>
</feature>
<feature type="region of interest" description="Disordered" evidence="1">
    <location>
        <begin position="32"/>
        <end position="51"/>
    </location>
</feature>
<dbReference type="AlphaFoldDB" id="A0AAV3PAE7"/>
<sequence>MPSLPQGTNTDLAGQAPFSPDMRNVFLEIEDKRLLPPPPLQKVPQTKRDMSKFCQYQKDHRQDTDDCRHLKIEIEKLIQRG</sequence>
<proteinExistence type="predicted"/>
<gene>
    <name evidence="2" type="ORF">LIER_06869</name>
</gene>
<protein>
    <submittedName>
        <fullName evidence="2">Uncharacterized protein</fullName>
    </submittedName>
</protein>
<evidence type="ECO:0000256" key="1">
    <source>
        <dbReference type="SAM" id="MobiDB-lite"/>
    </source>
</evidence>
<accession>A0AAV3PAE7</accession>
<feature type="compositionally biased region" description="Polar residues" evidence="1">
    <location>
        <begin position="1"/>
        <end position="12"/>
    </location>
</feature>
<dbReference type="EMBL" id="BAABME010001024">
    <property type="protein sequence ID" value="GAA0147078.1"/>
    <property type="molecule type" value="Genomic_DNA"/>
</dbReference>
<dbReference type="Proteomes" id="UP001454036">
    <property type="component" value="Unassembled WGS sequence"/>
</dbReference>
<keyword evidence="3" id="KW-1185">Reference proteome</keyword>
<name>A0AAV3PAE7_LITER</name>
<reference evidence="2 3" key="1">
    <citation type="submission" date="2024-01" db="EMBL/GenBank/DDBJ databases">
        <title>The complete chloroplast genome sequence of Lithospermum erythrorhizon: insights into the phylogenetic relationship among Boraginaceae species and the maternal lineages of purple gromwells.</title>
        <authorList>
            <person name="Okada T."/>
            <person name="Watanabe K."/>
        </authorList>
    </citation>
    <scope>NUCLEOTIDE SEQUENCE [LARGE SCALE GENOMIC DNA]</scope>
</reference>
<organism evidence="2 3">
    <name type="scientific">Lithospermum erythrorhizon</name>
    <name type="common">Purple gromwell</name>
    <name type="synonym">Lithospermum officinale var. erythrorhizon</name>
    <dbReference type="NCBI Taxonomy" id="34254"/>
    <lineage>
        <taxon>Eukaryota</taxon>
        <taxon>Viridiplantae</taxon>
        <taxon>Streptophyta</taxon>
        <taxon>Embryophyta</taxon>
        <taxon>Tracheophyta</taxon>
        <taxon>Spermatophyta</taxon>
        <taxon>Magnoliopsida</taxon>
        <taxon>eudicotyledons</taxon>
        <taxon>Gunneridae</taxon>
        <taxon>Pentapetalae</taxon>
        <taxon>asterids</taxon>
        <taxon>lamiids</taxon>
        <taxon>Boraginales</taxon>
        <taxon>Boraginaceae</taxon>
        <taxon>Boraginoideae</taxon>
        <taxon>Lithospermeae</taxon>
        <taxon>Lithospermum</taxon>
    </lineage>
</organism>
<evidence type="ECO:0000313" key="3">
    <source>
        <dbReference type="Proteomes" id="UP001454036"/>
    </source>
</evidence>
<evidence type="ECO:0000313" key="2">
    <source>
        <dbReference type="EMBL" id="GAA0147078.1"/>
    </source>
</evidence>